<sequence>MTDIRPTMNDYSQMSVDQLAVEAKLAKGGSWLVVLAMVLGKIADKMGENLVKMAKAIDTEQQRVSDGGENSQLTELNAKMNAYSQTMNMFMQATSNIIKSLGEGNTQIARKSG</sequence>
<evidence type="ECO:0000313" key="2">
    <source>
        <dbReference type="Proteomes" id="UP001156831"/>
    </source>
</evidence>
<proteinExistence type="predicted"/>
<dbReference type="Proteomes" id="UP001156831">
    <property type="component" value="Unassembled WGS sequence"/>
</dbReference>
<dbReference type="EMBL" id="JARXRN010000021">
    <property type="protein sequence ID" value="MDH5830546.1"/>
    <property type="molecule type" value="Genomic_DNA"/>
</dbReference>
<evidence type="ECO:0000313" key="1">
    <source>
        <dbReference type="EMBL" id="MDH5830546.1"/>
    </source>
</evidence>
<protein>
    <submittedName>
        <fullName evidence="1">Uncharacterized protein</fullName>
    </submittedName>
</protein>
<comment type="caution">
    <text evidence="1">The sequence shown here is derived from an EMBL/GenBank/DDBJ whole genome shotgun (WGS) entry which is preliminary data.</text>
</comment>
<accession>A0ABT6JIN6</accession>
<reference evidence="1 2" key="1">
    <citation type="submission" date="2023-04" db="EMBL/GenBank/DDBJ databases">
        <title>Luteimonas sp. M1R5S18.</title>
        <authorList>
            <person name="Sun J.-Q."/>
        </authorList>
    </citation>
    <scope>NUCLEOTIDE SEQUENCE [LARGE SCALE GENOMIC DNA]</scope>
    <source>
        <strain evidence="1 2">M1R5S18</strain>
    </source>
</reference>
<organism evidence="1 2">
    <name type="scientific">Luteimonas rhizosphaericola</name>
    <dbReference type="NCBI Taxonomy" id="3042024"/>
    <lineage>
        <taxon>Bacteria</taxon>
        <taxon>Pseudomonadati</taxon>
        <taxon>Pseudomonadota</taxon>
        <taxon>Gammaproteobacteria</taxon>
        <taxon>Lysobacterales</taxon>
        <taxon>Lysobacteraceae</taxon>
        <taxon>Luteimonas</taxon>
    </lineage>
</organism>
<name>A0ABT6JIN6_9GAMM</name>
<keyword evidence="2" id="KW-1185">Reference proteome</keyword>
<dbReference type="RefSeq" id="WP_280601249.1">
    <property type="nucleotide sequence ID" value="NZ_JARXRN010000021.1"/>
</dbReference>
<gene>
    <name evidence="1" type="ORF">QFW80_08475</name>
</gene>